<dbReference type="FunFam" id="2.60.40.60:FF:000001">
    <property type="entry name" value="Protocadherin alpha 2"/>
    <property type="match status" value="1"/>
</dbReference>
<feature type="domain" description="Cadherin" evidence="15">
    <location>
        <begin position="601"/>
        <end position="694"/>
    </location>
</feature>
<comment type="subcellular location">
    <subcellularLocation>
        <location evidence="1">Cell membrane</location>
        <topology evidence="1">Single-pass type I membrane protein</topology>
    </subcellularLocation>
</comment>
<dbReference type="Pfam" id="PF08266">
    <property type="entry name" value="Cadherin_2"/>
    <property type="match status" value="1"/>
</dbReference>
<evidence type="ECO:0000256" key="7">
    <source>
        <dbReference type="ARBA" id="ARBA00022889"/>
    </source>
</evidence>
<evidence type="ECO:0000256" key="8">
    <source>
        <dbReference type="ARBA" id="ARBA00022989"/>
    </source>
</evidence>
<dbReference type="PANTHER" id="PTHR24028:SF305">
    <property type="entry name" value="PROTOCADHERIN ALPHA-6-RELATED"/>
    <property type="match status" value="1"/>
</dbReference>
<evidence type="ECO:0000256" key="5">
    <source>
        <dbReference type="ARBA" id="ARBA00022737"/>
    </source>
</evidence>
<feature type="signal peptide" evidence="14">
    <location>
        <begin position="1"/>
        <end position="29"/>
    </location>
</feature>
<evidence type="ECO:0000256" key="14">
    <source>
        <dbReference type="SAM" id="SignalP"/>
    </source>
</evidence>
<feature type="compositionally biased region" description="Basic and acidic residues" evidence="12">
    <location>
        <begin position="928"/>
        <end position="942"/>
    </location>
</feature>
<evidence type="ECO:0000256" key="3">
    <source>
        <dbReference type="ARBA" id="ARBA00022692"/>
    </source>
</evidence>
<dbReference type="Proteomes" id="UP000314985">
    <property type="component" value="Chromosome 2"/>
</dbReference>
<evidence type="ECO:0000256" key="1">
    <source>
        <dbReference type="ARBA" id="ARBA00004251"/>
    </source>
</evidence>
<dbReference type="FunFam" id="2.60.40.60:FF:000310">
    <property type="entry name" value="Protocadherin alpha 11"/>
    <property type="match status" value="1"/>
</dbReference>
<dbReference type="FunFam" id="2.60.40.60:FF:000006">
    <property type="entry name" value="Protocadherin alpha 2"/>
    <property type="match status" value="1"/>
</dbReference>
<protein>
    <submittedName>
        <fullName evidence="16">Protocadherin alpha subfamily C, 2</fullName>
    </submittedName>
</protein>
<dbReference type="InterPro" id="IPR050174">
    <property type="entry name" value="Protocadherin/Cadherin-CA"/>
</dbReference>
<feature type="chain" id="PRO_5021441319" evidence="14">
    <location>
        <begin position="30"/>
        <end position="969"/>
    </location>
</feature>
<dbReference type="InterPro" id="IPR031904">
    <property type="entry name" value="Cadherin_CBD"/>
</dbReference>
<sequence>MVITPEGRLGSRCLLLSLLLLAAWEAGSGHTHYSVPEEAKHGTFVGRIAQDLGLELAELVPRLFRMASKGGGDLLEVNLQNGILFVNSRIDREELCGRSLECSIHLEVIVERPLQVFHVEVEVKDINDNPPVFPVKEQRVLIYESRLPDSLFPLEGASDADVGSNSMLTYKLSSNEYFALDVKKNSDDSTQIGLLLRKSLDREETPEHNLFLMATDQGKPELTGTVQLLVTVLDVNDNAPSFGQSEYEVKIFENSDDGTIVIRLNASDRDEGSNGEISYSFNSLVPPIVTNKFRIDSNTGEIVIQGNLDFEKENLYKIRIDATDKGHPPMAGHCTVLVKVLDKNDNVPQIALTSLSLPVREDAQFGTVIALISVSDLDSGANGQVTCSLTPHVPFKLVSTFKNYYSLVLDGTLDRESVASYELVVSARDGGSPSLWATASVSVEVGDVNDNAPVFAQPEYTVFVKENNAPGCHIFTVSARDADAQENARVAYSLVERRVGERALSSYVSVHAESGQVFALQPLDREELELLQFRVSARDAGAPPLGSNVTLQVFVLDENDNAPALLPPPPPSPWPPHGWAGGAGGGAGVVSQRVARWVGAGQVVAKVRAVDADSGYNAWLSYELQEEAAAAGGARSAFRVGLYTGEISTTRALDEADAARQRLLVLVKDHGEPALTATATVLLWLEDGGAAPKASSRLVVGPAAAAAEAALVDVHVYLVVAICAVSSLLVLTLLVYTALRCSAPRGEGACVPGPARLVCSSAVGSWSSSPRRRRQRVCSGEGPPKADLMAFSPSLPPCPVVADVGEHQDLNADQCSTPRQPNPDWRYSASLRAGMHSSVHLEEAGILRAGPGGPDQQWPTVSSATPEPEAGEVSPPVGAGVNSNSWTFKYGPGNPKQSGPGELPDKFIIPGSPAIISIRQEPTNSQIDKSDFITFGKKEETKKKKKKKKGNKTQEKKEKGNSTTDTSDQ</sequence>
<evidence type="ECO:0000313" key="17">
    <source>
        <dbReference type="Proteomes" id="UP000314985"/>
    </source>
</evidence>
<name>A0A4X1SK39_PIG</name>
<dbReference type="PANTHER" id="PTHR24028">
    <property type="entry name" value="CADHERIN-87A"/>
    <property type="match status" value="1"/>
</dbReference>
<keyword evidence="6 11" id="KW-0106">Calcium</keyword>
<keyword evidence="8 13" id="KW-1133">Transmembrane helix</keyword>
<evidence type="ECO:0000259" key="15">
    <source>
        <dbReference type="PROSITE" id="PS50268"/>
    </source>
</evidence>
<keyword evidence="7" id="KW-0130">Cell adhesion</keyword>
<proteinExistence type="predicted"/>
<keyword evidence="3 13" id="KW-0812">Transmembrane</keyword>
<reference evidence="16 17" key="1">
    <citation type="submission" date="2017-08" db="EMBL/GenBank/DDBJ databases">
        <title>USMARCv1.0.</title>
        <authorList>
            <person name="Hannum G.I."/>
            <person name="Koren S."/>
            <person name="Schroeder S.G."/>
            <person name="Chin S.C."/>
            <person name="Nonneman D.J."/>
            <person name="Becker S.A."/>
            <person name="Rosen B.D."/>
            <person name="Bickhart D.M."/>
            <person name="Putnam N.H."/>
            <person name="Green R.E."/>
            <person name="Tuggle C.K."/>
            <person name="Liu H."/>
            <person name="Rohrer G.A."/>
            <person name="Warr A."/>
            <person name="Hall R."/>
            <person name="Kim K."/>
            <person name="Hume D.A."/>
            <person name="Talbot R."/>
            <person name="Chow W."/>
            <person name="Howe K."/>
            <person name="Schwartz A.S."/>
            <person name="Watson M."/>
            <person name="Archibald A.L."/>
            <person name="Phillippy A.M."/>
            <person name="Smith T.P.L."/>
        </authorList>
    </citation>
    <scope>NUCLEOTIDE SEQUENCE [LARGE SCALE GENOMIC DNA]</scope>
</reference>
<dbReference type="GO" id="GO:0007156">
    <property type="term" value="P:homophilic cell adhesion via plasma membrane adhesion molecules"/>
    <property type="evidence" value="ECO:0007669"/>
    <property type="project" value="InterPro"/>
</dbReference>
<evidence type="ECO:0000256" key="2">
    <source>
        <dbReference type="ARBA" id="ARBA00022475"/>
    </source>
</evidence>
<evidence type="ECO:0000313" key="16">
    <source>
        <dbReference type="Ensembl" id="ENSSSCP00070002738.1"/>
    </source>
</evidence>
<evidence type="ECO:0000256" key="9">
    <source>
        <dbReference type="ARBA" id="ARBA00023136"/>
    </source>
</evidence>
<feature type="domain" description="Cadherin" evidence="15">
    <location>
        <begin position="243"/>
        <end position="350"/>
    </location>
</feature>
<dbReference type="FunFam" id="2.60.40.60:FF:000007">
    <property type="entry name" value="Protocadherin alpha 2"/>
    <property type="match status" value="1"/>
</dbReference>
<dbReference type="CDD" id="cd11304">
    <property type="entry name" value="Cadherin_repeat"/>
    <property type="match status" value="6"/>
</dbReference>
<dbReference type="FunFam" id="2.60.40.60:FF:000002">
    <property type="entry name" value="Protocadherin alpha 2"/>
    <property type="match status" value="1"/>
</dbReference>
<dbReference type="SUPFAM" id="SSF49313">
    <property type="entry name" value="Cadherin-like"/>
    <property type="match status" value="6"/>
</dbReference>
<organism evidence="16 17">
    <name type="scientific">Sus scrofa</name>
    <name type="common">Pig</name>
    <dbReference type="NCBI Taxonomy" id="9823"/>
    <lineage>
        <taxon>Eukaryota</taxon>
        <taxon>Metazoa</taxon>
        <taxon>Chordata</taxon>
        <taxon>Craniata</taxon>
        <taxon>Vertebrata</taxon>
        <taxon>Euteleostomi</taxon>
        <taxon>Mammalia</taxon>
        <taxon>Eutheria</taxon>
        <taxon>Laurasiatheria</taxon>
        <taxon>Artiodactyla</taxon>
        <taxon>Suina</taxon>
        <taxon>Suidae</taxon>
        <taxon>Sus</taxon>
    </lineage>
</organism>
<dbReference type="PROSITE" id="PS50268">
    <property type="entry name" value="CADHERIN_2"/>
    <property type="match status" value="6"/>
</dbReference>
<feature type="domain" description="Cadherin" evidence="15">
    <location>
        <begin position="34"/>
        <end position="133"/>
    </location>
</feature>
<dbReference type="InterPro" id="IPR015919">
    <property type="entry name" value="Cadherin-like_sf"/>
</dbReference>
<dbReference type="Gene3D" id="2.60.40.60">
    <property type="entry name" value="Cadherins"/>
    <property type="match status" value="6"/>
</dbReference>
<dbReference type="InterPro" id="IPR013164">
    <property type="entry name" value="Cadherin_N"/>
</dbReference>
<keyword evidence="10" id="KW-0325">Glycoprotein</keyword>
<dbReference type="AlphaFoldDB" id="A0A4X1SK39"/>
<keyword evidence="9 13" id="KW-0472">Membrane</keyword>
<evidence type="ECO:0000256" key="6">
    <source>
        <dbReference type="ARBA" id="ARBA00022837"/>
    </source>
</evidence>
<feature type="transmembrane region" description="Helical" evidence="13">
    <location>
        <begin position="716"/>
        <end position="739"/>
    </location>
</feature>
<evidence type="ECO:0000256" key="13">
    <source>
        <dbReference type="SAM" id="Phobius"/>
    </source>
</evidence>
<reference evidence="16" key="2">
    <citation type="submission" date="2025-08" db="UniProtKB">
        <authorList>
            <consortium name="Ensembl"/>
        </authorList>
    </citation>
    <scope>IDENTIFICATION</scope>
</reference>
<dbReference type="SMART" id="SM00112">
    <property type="entry name" value="CA"/>
    <property type="match status" value="6"/>
</dbReference>
<dbReference type="Pfam" id="PF00028">
    <property type="entry name" value="Cadherin"/>
    <property type="match status" value="5"/>
</dbReference>
<dbReference type="GO" id="GO:0005886">
    <property type="term" value="C:plasma membrane"/>
    <property type="evidence" value="ECO:0007669"/>
    <property type="project" value="UniProtKB-SubCell"/>
</dbReference>
<dbReference type="FunFam" id="2.60.40.60:FF:000003">
    <property type="entry name" value="Protocadherin alpha 2"/>
    <property type="match status" value="1"/>
</dbReference>
<dbReference type="GO" id="GO:0005509">
    <property type="term" value="F:calcium ion binding"/>
    <property type="evidence" value="ECO:0007669"/>
    <property type="project" value="UniProtKB-UniRule"/>
</dbReference>
<feature type="region of interest" description="Disordered" evidence="12">
    <location>
        <begin position="887"/>
        <end position="969"/>
    </location>
</feature>
<keyword evidence="4 14" id="KW-0732">Signal</keyword>
<gene>
    <name evidence="16" type="primary">LOC100621701</name>
</gene>
<evidence type="ECO:0000256" key="10">
    <source>
        <dbReference type="ARBA" id="ARBA00023180"/>
    </source>
</evidence>
<dbReference type="Pfam" id="PF15974">
    <property type="entry name" value="Cadherin_tail"/>
    <property type="match status" value="1"/>
</dbReference>
<dbReference type="PRINTS" id="PR00205">
    <property type="entry name" value="CADHERIN"/>
</dbReference>
<evidence type="ECO:0000256" key="4">
    <source>
        <dbReference type="ARBA" id="ARBA00022729"/>
    </source>
</evidence>
<dbReference type="PROSITE" id="PS00232">
    <property type="entry name" value="CADHERIN_1"/>
    <property type="match status" value="3"/>
</dbReference>
<evidence type="ECO:0000256" key="12">
    <source>
        <dbReference type="SAM" id="MobiDB-lite"/>
    </source>
</evidence>
<evidence type="ECO:0000256" key="11">
    <source>
        <dbReference type="PROSITE-ProRule" id="PRU00043"/>
    </source>
</evidence>
<dbReference type="InterPro" id="IPR020894">
    <property type="entry name" value="Cadherin_CS"/>
</dbReference>
<keyword evidence="5" id="KW-0677">Repeat</keyword>
<dbReference type="InterPro" id="IPR002126">
    <property type="entry name" value="Cadherin-like_dom"/>
</dbReference>
<feature type="region of interest" description="Disordered" evidence="12">
    <location>
        <begin position="847"/>
        <end position="875"/>
    </location>
</feature>
<dbReference type="Ensembl" id="ENSSSCT00070003308.1">
    <property type="protein sequence ID" value="ENSSSCP00070002738.1"/>
    <property type="gene ID" value="ENSSSCG00070001758.1"/>
</dbReference>
<accession>A0A4X1SK39</accession>
<feature type="domain" description="Cadherin" evidence="15">
    <location>
        <begin position="456"/>
        <end position="565"/>
    </location>
</feature>
<keyword evidence="2" id="KW-1003">Cell membrane</keyword>
<feature type="domain" description="Cadherin" evidence="15">
    <location>
        <begin position="351"/>
        <end position="455"/>
    </location>
</feature>
<feature type="domain" description="Cadherin" evidence="15">
    <location>
        <begin position="157"/>
        <end position="242"/>
    </location>
</feature>